<feature type="compositionally biased region" description="Basic and acidic residues" evidence="2">
    <location>
        <begin position="47"/>
        <end position="59"/>
    </location>
</feature>
<organism evidence="4 5">
    <name type="scientific">Oribacterium sinus</name>
    <dbReference type="NCBI Taxonomy" id="237576"/>
    <lineage>
        <taxon>Bacteria</taxon>
        <taxon>Bacillati</taxon>
        <taxon>Bacillota</taxon>
        <taxon>Clostridia</taxon>
        <taxon>Lachnospirales</taxon>
        <taxon>Lachnospiraceae</taxon>
        <taxon>Oribacterium</taxon>
    </lineage>
</organism>
<feature type="transmembrane region" description="Helical" evidence="3">
    <location>
        <begin position="126"/>
        <end position="145"/>
    </location>
</feature>
<gene>
    <name evidence="4" type="ORF">HXM90_03010</name>
</gene>
<dbReference type="RefSeq" id="WP_304070471.1">
    <property type="nucleotide sequence ID" value="NZ_JABZRA010000027.1"/>
</dbReference>
<evidence type="ECO:0000256" key="3">
    <source>
        <dbReference type="SAM" id="Phobius"/>
    </source>
</evidence>
<reference evidence="4" key="1">
    <citation type="submission" date="2020-04" db="EMBL/GenBank/DDBJ databases">
        <title>Deep metagenomics examines the oral microbiome during advanced dental caries in children, revealing novel taxa and co-occurrences with host molecules.</title>
        <authorList>
            <person name="Baker J.L."/>
            <person name="Morton J.T."/>
            <person name="Dinis M."/>
            <person name="Alvarez R."/>
            <person name="Tran N.C."/>
            <person name="Knight R."/>
            <person name="Edlund A."/>
        </authorList>
    </citation>
    <scope>NUCLEOTIDE SEQUENCE</scope>
    <source>
        <strain evidence="4">JCVI_38_bin.19</strain>
    </source>
</reference>
<feature type="region of interest" description="Disordered" evidence="2">
    <location>
        <begin position="47"/>
        <end position="80"/>
    </location>
</feature>
<keyword evidence="3" id="KW-0812">Transmembrane</keyword>
<name>A0A930GVN5_9FIRM</name>
<sequence length="262" mass="30867">MAAEENKDMEEELVGLSEDLARWNARRSKEEQYHLIEEESEKLRAKNQEEFFEDRRGQNKEGITATGQKHASSEQDGDSLKNGKWTTEELHRYRRAGDKIPEYTAGYLPSEEKFIRFTMAYYKKKIWRLVFIFWFALGLLAFAQYWMGNSFFAICMVILIALVPFFLFYLYKGQLQNLYRSSNKKLNLPVSIAFYKNYFLMKTERSSMVVYYDELKNIVDMETLYLLDIGGNALIPVDKDSCSESCRDFLEAVRKNLLLGRR</sequence>
<keyword evidence="3" id="KW-0472">Membrane</keyword>
<dbReference type="EMBL" id="JABZRA010000027">
    <property type="protein sequence ID" value="MBF1272384.1"/>
    <property type="molecule type" value="Genomic_DNA"/>
</dbReference>
<evidence type="ECO:0000313" key="4">
    <source>
        <dbReference type="EMBL" id="MBF1272384.1"/>
    </source>
</evidence>
<comment type="caution">
    <text evidence="4">The sequence shown here is derived from an EMBL/GenBank/DDBJ whole genome shotgun (WGS) entry which is preliminary data.</text>
</comment>
<evidence type="ECO:0000256" key="1">
    <source>
        <dbReference type="SAM" id="Coils"/>
    </source>
</evidence>
<proteinExistence type="predicted"/>
<accession>A0A930GVN5</accession>
<keyword evidence="1" id="KW-0175">Coiled coil</keyword>
<feature type="transmembrane region" description="Helical" evidence="3">
    <location>
        <begin position="151"/>
        <end position="171"/>
    </location>
</feature>
<protein>
    <submittedName>
        <fullName evidence="4">YcxB family protein</fullName>
    </submittedName>
</protein>
<dbReference type="AlphaFoldDB" id="A0A930GVN5"/>
<feature type="coiled-coil region" evidence="1">
    <location>
        <begin position="6"/>
        <end position="46"/>
    </location>
</feature>
<evidence type="ECO:0000256" key="2">
    <source>
        <dbReference type="SAM" id="MobiDB-lite"/>
    </source>
</evidence>
<evidence type="ECO:0000313" key="5">
    <source>
        <dbReference type="Proteomes" id="UP000775770"/>
    </source>
</evidence>
<dbReference type="Proteomes" id="UP000775770">
    <property type="component" value="Unassembled WGS sequence"/>
</dbReference>
<keyword evidence="3" id="KW-1133">Transmembrane helix</keyword>